<dbReference type="Gene3D" id="3.40.630.30">
    <property type="match status" value="1"/>
</dbReference>
<evidence type="ECO:0000256" key="1">
    <source>
        <dbReference type="ARBA" id="ARBA00022491"/>
    </source>
</evidence>
<protein>
    <submittedName>
        <fullName evidence="7">GNAT family N-acetyltransferase</fullName>
    </submittedName>
</protein>
<organism evidence="7 8">
    <name type="scientific">Microbispora hainanensis</name>
    <dbReference type="NCBI Taxonomy" id="568844"/>
    <lineage>
        <taxon>Bacteria</taxon>
        <taxon>Bacillati</taxon>
        <taxon>Actinomycetota</taxon>
        <taxon>Actinomycetes</taxon>
        <taxon>Streptosporangiales</taxon>
        <taxon>Streptosporangiaceae</taxon>
        <taxon>Microbispora</taxon>
    </lineage>
</organism>
<dbReference type="PANTHER" id="PTHR36449">
    <property type="entry name" value="ACETYLTRANSFERASE-RELATED"/>
    <property type="match status" value="1"/>
</dbReference>
<dbReference type="InterPro" id="IPR016181">
    <property type="entry name" value="Acyl_CoA_acyltransferase"/>
</dbReference>
<gene>
    <name evidence="7" type="ORF">OG913_31290</name>
</gene>
<dbReference type="Pfam" id="PF13508">
    <property type="entry name" value="Acetyltransf_7"/>
    <property type="match status" value="1"/>
</dbReference>
<dbReference type="Proteomes" id="UP001432011">
    <property type="component" value="Chromosome"/>
</dbReference>
<name>A0ABZ1SQA3_9ACTN</name>
<evidence type="ECO:0000256" key="3">
    <source>
        <dbReference type="ARBA" id="ARBA00022679"/>
    </source>
</evidence>
<sequence>MYTTQPLGQEHSLEDFDCGKDELSAWLKQFASHAQAMKTARTFAWTREHDTNVLAYYSIAGHAIERAQVPPKIGRDSPEQVPAVILARLALDRRLQGQGLGSRLLVDALDRMVRASKEVAFRLVVVDAVDDEAAHFYEKYGFRRFPGETKLFRKLSDIERDLTDL</sequence>
<evidence type="ECO:0000313" key="7">
    <source>
        <dbReference type="EMBL" id="WUP73832.1"/>
    </source>
</evidence>
<dbReference type="RefSeq" id="WP_328708983.1">
    <property type="nucleotide sequence ID" value="NZ_CP108085.1"/>
</dbReference>
<keyword evidence="2" id="KW-1277">Toxin-antitoxin system</keyword>
<proteinExistence type="predicted"/>
<keyword evidence="1" id="KW-0678">Repressor</keyword>
<dbReference type="PROSITE" id="PS51186">
    <property type="entry name" value="GNAT"/>
    <property type="match status" value="1"/>
</dbReference>
<reference evidence="7" key="1">
    <citation type="submission" date="2022-10" db="EMBL/GenBank/DDBJ databases">
        <title>The complete genomes of actinobacterial strains from the NBC collection.</title>
        <authorList>
            <person name="Joergensen T.S."/>
            <person name="Alvarez Arevalo M."/>
            <person name="Sterndorff E.B."/>
            <person name="Faurdal D."/>
            <person name="Vuksanovic O."/>
            <person name="Mourched A.-S."/>
            <person name="Charusanti P."/>
            <person name="Shaw S."/>
            <person name="Blin K."/>
            <person name="Weber T."/>
        </authorList>
    </citation>
    <scope>NUCLEOTIDE SEQUENCE</scope>
    <source>
        <strain evidence="7">NBC_00254</strain>
    </source>
</reference>
<comment type="catalytic activity">
    <reaction evidence="5">
        <text>glycyl-tRNA(Gly) + acetyl-CoA = N-acetylglycyl-tRNA(Gly) + CoA + H(+)</text>
        <dbReference type="Rhea" id="RHEA:81867"/>
        <dbReference type="Rhea" id="RHEA-COMP:9683"/>
        <dbReference type="Rhea" id="RHEA-COMP:19766"/>
        <dbReference type="ChEBI" id="CHEBI:15378"/>
        <dbReference type="ChEBI" id="CHEBI:57287"/>
        <dbReference type="ChEBI" id="CHEBI:57288"/>
        <dbReference type="ChEBI" id="CHEBI:78522"/>
        <dbReference type="ChEBI" id="CHEBI:232036"/>
    </reaction>
</comment>
<evidence type="ECO:0000256" key="5">
    <source>
        <dbReference type="ARBA" id="ARBA00049880"/>
    </source>
</evidence>
<keyword evidence="3" id="KW-0808">Transferase</keyword>
<evidence type="ECO:0000256" key="2">
    <source>
        <dbReference type="ARBA" id="ARBA00022649"/>
    </source>
</evidence>
<feature type="domain" description="N-acetyltransferase" evidence="6">
    <location>
        <begin position="2"/>
        <end position="165"/>
    </location>
</feature>
<dbReference type="EMBL" id="CP108085">
    <property type="protein sequence ID" value="WUP73832.1"/>
    <property type="molecule type" value="Genomic_DNA"/>
</dbReference>
<evidence type="ECO:0000313" key="8">
    <source>
        <dbReference type="Proteomes" id="UP001432011"/>
    </source>
</evidence>
<evidence type="ECO:0000256" key="4">
    <source>
        <dbReference type="ARBA" id="ARBA00023315"/>
    </source>
</evidence>
<dbReference type="InterPro" id="IPR000182">
    <property type="entry name" value="GNAT_dom"/>
</dbReference>
<keyword evidence="8" id="KW-1185">Reference proteome</keyword>
<keyword evidence="4" id="KW-0012">Acyltransferase</keyword>
<evidence type="ECO:0000259" key="6">
    <source>
        <dbReference type="PROSITE" id="PS51186"/>
    </source>
</evidence>
<accession>A0ABZ1SQA3</accession>
<dbReference type="SUPFAM" id="SSF55729">
    <property type="entry name" value="Acyl-CoA N-acyltransferases (Nat)"/>
    <property type="match status" value="1"/>
</dbReference>
<dbReference type="PANTHER" id="PTHR36449:SF1">
    <property type="entry name" value="ACETYLTRANSFERASE"/>
    <property type="match status" value="1"/>
</dbReference>